<feature type="domain" description="Aminoglycoside phosphotransferase" evidence="1">
    <location>
        <begin position="25"/>
        <end position="242"/>
    </location>
</feature>
<dbReference type="InterPro" id="IPR002575">
    <property type="entry name" value="Aminoglycoside_PTrfase"/>
</dbReference>
<proteinExistence type="predicted"/>
<sequence>MIEKIADYLKQKKLLNRLKLQDDFTVTFLAQGEYNQNFLISDGQRKYVFRLNYGSQLQLTNQISYEYQALEWLEKSQRTPKVYYVDDQRQDFSQGLLIMAFLEGEPLDYRKDLLTAADIFSDIHQLAIDTTAEKYFVTEKENILAARIEECQVLLNPVFKSSVITERAKHLLATALEENKKNVHQQDFFDQQKLWSVNNTEVNSHNFIIGEKGYLIDWEKPVISHPVQDISQFLASTTTLWRSNLKLTLTEKQEFLTRYLMRTSFDPAAFFKALQIYHPYLMLRALSWSAMAYDNYLTGDKALKNQEIFEKVSQYLEPEFLAKALREDVLKDE</sequence>
<name>A0ABS6TFF5_9ENTE</name>
<dbReference type="RefSeq" id="WP_218326836.1">
    <property type="nucleotide sequence ID" value="NZ_JAHUZB010000005.1"/>
</dbReference>
<dbReference type="Proteomes" id="UP000774130">
    <property type="component" value="Unassembled WGS sequence"/>
</dbReference>
<accession>A0ABS6TFF5</accession>
<comment type="caution">
    <text evidence="2">The sequence shown here is derived from an EMBL/GenBank/DDBJ whole genome shotgun (WGS) entry which is preliminary data.</text>
</comment>
<organism evidence="2 3">
    <name type="scientific">Enterococcus alishanensis</name>
    <dbReference type="NCBI Taxonomy" id="1303817"/>
    <lineage>
        <taxon>Bacteria</taxon>
        <taxon>Bacillati</taxon>
        <taxon>Bacillota</taxon>
        <taxon>Bacilli</taxon>
        <taxon>Lactobacillales</taxon>
        <taxon>Enterococcaceae</taxon>
        <taxon>Enterococcus</taxon>
    </lineage>
</organism>
<keyword evidence="3" id="KW-1185">Reference proteome</keyword>
<reference evidence="2 3" key="1">
    <citation type="submission" date="2021-06" db="EMBL/GenBank/DDBJ databases">
        <title>Enterococcus alishanensis sp. nov., a novel lactic acid bacterium isolated from fresh coffee beans.</title>
        <authorList>
            <person name="Chen Y.-S."/>
        </authorList>
    </citation>
    <scope>NUCLEOTIDE SEQUENCE [LARGE SCALE GENOMIC DNA]</scope>
    <source>
        <strain evidence="2 3">ALS3</strain>
    </source>
</reference>
<evidence type="ECO:0000313" key="2">
    <source>
        <dbReference type="EMBL" id="MBV7391626.1"/>
    </source>
</evidence>
<protein>
    <submittedName>
        <fullName evidence="2">Aminoglycoside phosphotransferase family protein</fullName>
    </submittedName>
</protein>
<gene>
    <name evidence="2" type="ORF">KUA55_13130</name>
</gene>
<evidence type="ECO:0000259" key="1">
    <source>
        <dbReference type="Pfam" id="PF01636"/>
    </source>
</evidence>
<evidence type="ECO:0000313" key="3">
    <source>
        <dbReference type="Proteomes" id="UP000774130"/>
    </source>
</evidence>
<dbReference type="EMBL" id="JAHUZB010000005">
    <property type="protein sequence ID" value="MBV7391626.1"/>
    <property type="molecule type" value="Genomic_DNA"/>
</dbReference>
<dbReference type="Pfam" id="PF01636">
    <property type="entry name" value="APH"/>
    <property type="match status" value="1"/>
</dbReference>